<dbReference type="PATRIC" id="fig|1173027.3.peg.1955"/>
<gene>
    <name evidence="5" type="ORF">Mic7113_1772</name>
</gene>
<organism evidence="5 6">
    <name type="scientific">Allocoleopsis franciscana PCC 7113</name>
    <dbReference type="NCBI Taxonomy" id="1173027"/>
    <lineage>
        <taxon>Bacteria</taxon>
        <taxon>Bacillati</taxon>
        <taxon>Cyanobacteriota</taxon>
        <taxon>Cyanophyceae</taxon>
        <taxon>Coleofasciculales</taxon>
        <taxon>Coleofasciculaceae</taxon>
        <taxon>Allocoleopsis</taxon>
        <taxon>Allocoleopsis franciscana</taxon>
    </lineage>
</organism>
<keyword evidence="2" id="KW-0238">DNA-binding</keyword>
<dbReference type="KEGG" id="mic:Mic7113_1772"/>
<dbReference type="InterPro" id="IPR022000">
    <property type="entry name" value="Min27-like_integrase_DNA_bind"/>
</dbReference>
<dbReference type="EMBL" id="CP003630">
    <property type="protein sequence ID" value="AFZ17631.1"/>
    <property type="molecule type" value="Genomic_DNA"/>
</dbReference>
<dbReference type="Gene3D" id="1.10.150.130">
    <property type="match status" value="1"/>
</dbReference>
<dbReference type="InterPro" id="IPR002104">
    <property type="entry name" value="Integrase_catalytic"/>
</dbReference>
<evidence type="ECO:0000259" key="4">
    <source>
        <dbReference type="PROSITE" id="PS51898"/>
    </source>
</evidence>
<keyword evidence="3" id="KW-0233">DNA recombination</keyword>
<dbReference type="SUPFAM" id="SSF56349">
    <property type="entry name" value="DNA breaking-rejoining enzymes"/>
    <property type="match status" value="1"/>
</dbReference>
<dbReference type="InterPro" id="IPR011010">
    <property type="entry name" value="DNA_brk_join_enz"/>
</dbReference>
<proteinExistence type="inferred from homology"/>
<dbReference type="GO" id="GO:0006310">
    <property type="term" value="P:DNA recombination"/>
    <property type="evidence" value="ECO:0007669"/>
    <property type="project" value="UniProtKB-KW"/>
</dbReference>
<dbReference type="Pfam" id="PF00589">
    <property type="entry name" value="Phage_integrase"/>
    <property type="match status" value="1"/>
</dbReference>
<dbReference type="STRING" id="1173027.Mic7113_1772"/>
<evidence type="ECO:0000256" key="1">
    <source>
        <dbReference type="ARBA" id="ARBA00008857"/>
    </source>
</evidence>
<dbReference type="InterPro" id="IPR010998">
    <property type="entry name" value="Integrase_recombinase_N"/>
</dbReference>
<feature type="domain" description="Tyr recombinase" evidence="4">
    <location>
        <begin position="192"/>
        <end position="391"/>
    </location>
</feature>
<keyword evidence="6" id="KW-1185">Reference proteome</keyword>
<evidence type="ECO:0000256" key="3">
    <source>
        <dbReference type="ARBA" id="ARBA00023172"/>
    </source>
</evidence>
<protein>
    <submittedName>
        <fullName evidence="5">Integrase</fullName>
    </submittedName>
</protein>
<name>K9WCV7_9CYAN</name>
<evidence type="ECO:0000256" key="2">
    <source>
        <dbReference type="ARBA" id="ARBA00023125"/>
    </source>
</evidence>
<dbReference type="PANTHER" id="PTHR30349:SF64">
    <property type="entry name" value="PROPHAGE INTEGRASE INTD-RELATED"/>
    <property type="match status" value="1"/>
</dbReference>
<dbReference type="PROSITE" id="PS51898">
    <property type="entry name" value="TYR_RECOMBINASE"/>
    <property type="match status" value="1"/>
</dbReference>
<dbReference type="PANTHER" id="PTHR30349">
    <property type="entry name" value="PHAGE INTEGRASE-RELATED"/>
    <property type="match status" value="1"/>
</dbReference>
<comment type="similarity">
    <text evidence="1">Belongs to the 'phage' integrase family.</text>
</comment>
<reference evidence="5 6" key="1">
    <citation type="submission" date="2012-06" db="EMBL/GenBank/DDBJ databases">
        <title>Finished chromosome of genome of Microcoleus sp. PCC 7113.</title>
        <authorList>
            <consortium name="US DOE Joint Genome Institute"/>
            <person name="Gugger M."/>
            <person name="Coursin T."/>
            <person name="Rippka R."/>
            <person name="Tandeau De Marsac N."/>
            <person name="Huntemann M."/>
            <person name="Wei C.-L."/>
            <person name="Han J."/>
            <person name="Detter J.C."/>
            <person name="Han C."/>
            <person name="Tapia R."/>
            <person name="Chen A."/>
            <person name="Kyrpides N."/>
            <person name="Mavromatis K."/>
            <person name="Markowitz V."/>
            <person name="Szeto E."/>
            <person name="Ivanova N."/>
            <person name="Pagani I."/>
            <person name="Pati A."/>
            <person name="Goodwin L."/>
            <person name="Nordberg H.P."/>
            <person name="Cantor M.N."/>
            <person name="Hua S.X."/>
            <person name="Woyke T."/>
            <person name="Kerfeld C.A."/>
        </authorList>
    </citation>
    <scope>NUCLEOTIDE SEQUENCE [LARGE SCALE GENOMIC DNA]</scope>
    <source>
        <strain evidence="5 6">PCC 7113</strain>
    </source>
</reference>
<dbReference type="AlphaFoldDB" id="K9WCV7"/>
<evidence type="ECO:0000313" key="6">
    <source>
        <dbReference type="Proteomes" id="UP000010471"/>
    </source>
</evidence>
<dbReference type="GO" id="GO:0003677">
    <property type="term" value="F:DNA binding"/>
    <property type="evidence" value="ECO:0007669"/>
    <property type="project" value="UniProtKB-KW"/>
</dbReference>
<evidence type="ECO:0000313" key="5">
    <source>
        <dbReference type="EMBL" id="AFZ17631.1"/>
    </source>
</evidence>
<dbReference type="Proteomes" id="UP000010471">
    <property type="component" value="Chromosome"/>
</dbReference>
<accession>K9WCV7</accession>
<dbReference type="GO" id="GO:0015074">
    <property type="term" value="P:DNA integration"/>
    <property type="evidence" value="ECO:0007669"/>
    <property type="project" value="InterPro"/>
</dbReference>
<dbReference type="InterPro" id="IPR013762">
    <property type="entry name" value="Integrase-like_cat_sf"/>
</dbReference>
<dbReference type="Gene3D" id="1.10.443.10">
    <property type="entry name" value="Intergrase catalytic core"/>
    <property type="match status" value="1"/>
</dbReference>
<dbReference type="eggNOG" id="COG0582">
    <property type="taxonomic scope" value="Bacteria"/>
</dbReference>
<dbReference type="OrthoDB" id="530235at2"/>
<dbReference type="HOGENOM" id="CLU_027562_8_0_3"/>
<dbReference type="RefSeq" id="WP_015181783.1">
    <property type="nucleotide sequence ID" value="NC_019738.1"/>
</dbReference>
<dbReference type="InterPro" id="IPR050090">
    <property type="entry name" value="Tyrosine_recombinase_XerCD"/>
</dbReference>
<sequence>MNTTQTKAAKGTVGVESFRGKLRLRLPRSIETKNRYISTGWQDTPENSKKAQKIAWQIEDDISRGTFDSTLASYKPQHHLTVVQAIKAQPALSLSELWEQYTEYRKPLIAETTLKIQYAAVRNHIAKLPTKTLSDAVQIRDFLVGKLSNDAARRTLTQISACCDWAVDSCLISSNPFHGMAQKIKVVKDETDTIDPFTAEERDIIIKAFEEHSLYSYYVPFVKFLFMTGCRTGEAVGLQWKHISADCRTITFSESVSTQLKIRKDCKTHQSRKFPCNATLQALLLSIKPNACNPEALVFPSKKGGVIRSGHFIDSAWKGRSDRNDGIVTQLVKEGKISRYRTQYNTRHTFITQCLEAGVSVVQVAKWAGNSPEIIMKHYAGITAHVQVPEF</sequence>
<dbReference type="Pfam" id="PF12167">
    <property type="entry name" value="Arm-DNA-bind_2"/>
    <property type="match status" value="1"/>
</dbReference>